<comment type="caution">
    <text evidence="2">The sequence shown here is derived from an EMBL/GenBank/DDBJ whole genome shotgun (WGS) entry which is preliminary data.</text>
</comment>
<evidence type="ECO:0000313" key="2">
    <source>
        <dbReference type="EMBL" id="MCF1594582.1"/>
    </source>
</evidence>
<evidence type="ECO:0000313" key="3">
    <source>
        <dbReference type="Proteomes" id="UP001139384"/>
    </source>
</evidence>
<dbReference type="InterPro" id="IPR029058">
    <property type="entry name" value="AB_hydrolase_fold"/>
</dbReference>
<sequence length="412" mass="45003">MTSVVLVHGTGVREDGYASLFDLVSGNLAKLNRDLKLVRCFWGDAHGARLHRDGASMPPRAGEDEARAPDPGRPAEDVRLASWALLDADPFAELLLLAEEDARRGAKYVPLDVTPAEDLCPRLDKLRDDAAVRATADTHGLLIEELAGAADEVSGILATTLRESTAPLSTVRQVAARAVIAAALASADRRWDSAGASLDGNALDALLEVVLRALGEPGAALGIVSDVTRPVWLPFWRSAEWTASWRVRRRRSDLSRQAAPPIGDILRYQARGEGLRRHIAEVLRETPPPVVVLAHSLGGVACVDLLATEDHRDRVEAVVTVGSQAPFLYELDALSSLSFGDPLPSFFPERWLNVYDPRDPLAYVGAGVFGADRVRDVAFNTRRPLLRAHSAYWDHAPFYQWLDKELFDAPRD</sequence>
<evidence type="ECO:0000256" key="1">
    <source>
        <dbReference type="SAM" id="MobiDB-lite"/>
    </source>
</evidence>
<dbReference type="SUPFAM" id="SSF53474">
    <property type="entry name" value="alpha/beta-Hydrolases"/>
    <property type="match status" value="1"/>
</dbReference>
<dbReference type="Gene3D" id="3.40.50.1820">
    <property type="entry name" value="alpha/beta hydrolase"/>
    <property type="match status" value="1"/>
</dbReference>
<reference evidence="2" key="1">
    <citation type="submission" date="2022-01" db="EMBL/GenBank/DDBJ databases">
        <title>Draft Genome Sequences of Seven Type Strains of the Genus Streptomyces.</title>
        <authorList>
            <person name="Aziz S."/>
            <person name="Coretto E."/>
            <person name="Chronakova A."/>
            <person name="Sproer C."/>
            <person name="Huber K."/>
            <person name="Nouioui I."/>
            <person name="Gross H."/>
        </authorList>
    </citation>
    <scope>NUCLEOTIDE SEQUENCE</scope>
    <source>
        <strain evidence="2">DSM 103493</strain>
    </source>
</reference>
<organism evidence="2 3">
    <name type="scientific">Streptomyces muensis</name>
    <dbReference type="NCBI Taxonomy" id="1077944"/>
    <lineage>
        <taxon>Bacteria</taxon>
        <taxon>Bacillati</taxon>
        <taxon>Actinomycetota</taxon>
        <taxon>Actinomycetes</taxon>
        <taxon>Kitasatosporales</taxon>
        <taxon>Streptomycetaceae</taxon>
        <taxon>Streptomyces</taxon>
    </lineage>
</organism>
<dbReference type="EMBL" id="JAKEIP010000040">
    <property type="protein sequence ID" value="MCF1594582.1"/>
    <property type="molecule type" value="Genomic_DNA"/>
</dbReference>
<feature type="compositionally biased region" description="Basic and acidic residues" evidence="1">
    <location>
        <begin position="61"/>
        <end position="74"/>
    </location>
</feature>
<dbReference type="RefSeq" id="WP_234762832.1">
    <property type="nucleotide sequence ID" value="NZ_JAKEIP010000040.1"/>
</dbReference>
<keyword evidence="3" id="KW-1185">Reference proteome</keyword>
<feature type="region of interest" description="Disordered" evidence="1">
    <location>
        <begin position="52"/>
        <end position="74"/>
    </location>
</feature>
<accession>A0A9X1TKN8</accession>
<proteinExistence type="predicted"/>
<protein>
    <submittedName>
        <fullName evidence="2">Uncharacterized protein</fullName>
    </submittedName>
</protein>
<dbReference type="AlphaFoldDB" id="A0A9X1TKN8"/>
<name>A0A9X1TKN8_STRM4</name>
<gene>
    <name evidence="2" type="ORF">L0P92_13540</name>
</gene>
<dbReference type="Proteomes" id="UP001139384">
    <property type="component" value="Unassembled WGS sequence"/>
</dbReference>